<keyword evidence="3" id="KW-0449">Lipoprotein</keyword>
<proteinExistence type="predicted"/>
<comment type="caution">
    <text evidence="3">The sequence shown here is derived from an EMBL/GenBank/DDBJ whole genome shotgun (WGS) entry which is preliminary data.</text>
</comment>
<dbReference type="RefSeq" id="WP_002849724.1">
    <property type="nucleotide sequence ID" value="NZ_ADKM02000080.1"/>
</dbReference>
<keyword evidence="1" id="KW-0732">Signal</keyword>
<dbReference type="EMBL" id="ADKM02000080">
    <property type="protein sequence ID" value="EGC03034.1"/>
    <property type="molecule type" value="Genomic_DNA"/>
</dbReference>
<dbReference type="Proteomes" id="UP000004259">
    <property type="component" value="Unassembled WGS sequence"/>
</dbReference>
<keyword evidence="4" id="KW-1185">Reference proteome</keyword>
<protein>
    <submittedName>
        <fullName evidence="3">Putative lipoprotein</fullName>
    </submittedName>
</protein>
<evidence type="ECO:0000313" key="3">
    <source>
        <dbReference type="EMBL" id="EGC03034.1"/>
    </source>
</evidence>
<dbReference type="InterPro" id="IPR007329">
    <property type="entry name" value="FMN-bd"/>
</dbReference>
<dbReference type="InterPro" id="IPR017058">
    <property type="entry name" value="Major_M_immunogen_Tpp15_prd"/>
</dbReference>
<dbReference type="AlphaFoldDB" id="E9SCF1"/>
<organism evidence="3 4">
    <name type="scientific">Ruminococcus albus 8</name>
    <dbReference type="NCBI Taxonomy" id="246199"/>
    <lineage>
        <taxon>Bacteria</taxon>
        <taxon>Bacillati</taxon>
        <taxon>Bacillota</taxon>
        <taxon>Clostridia</taxon>
        <taxon>Eubacteriales</taxon>
        <taxon>Oscillospiraceae</taxon>
        <taxon>Ruminococcus</taxon>
    </lineage>
</organism>
<dbReference type="eggNOG" id="COG4939">
    <property type="taxonomic scope" value="Bacteria"/>
</dbReference>
<dbReference type="GO" id="GO:0010181">
    <property type="term" value="F:FMN binding"/>
    <property type="evidence" value="ECO:0007669"/>
    <property type="project" value="InterPro"/>
</dbReference>
<dbReference type="PROSITE" id="PS51257">
    <property type="entry name" value="PROKAR_LIPOPROTEIN"/>
    <property type="match status" value="1"/>
</dbReference>
<dbReference type="GO" id="GO:0016020">
    <property type="term" value="C:membrane"/>
    <property type="evidence" value="ECO:0007669"/>
    <property type="project" value="InterPro"/>
</dbReference>
<feature type="signal peptide" evidence="1">
    <location>
        <begin position="1"/>
        <end position="19"/>
    </location>
</feature>
<dbReference type="PIRSF" id="PIRSF036531">
    <property type="entry name" value="Tpp15_prd"/>
    <property type="match status" value="1"/>
</dbReference>
<reference evidence="3 4" key="1">
    <citation type="submission" date="2011-02" db="EMBL/GenBank/DDBJ databases">
        <authorList>
            <person name="Nelson K.E."/>
            <person name="Sutton G."/>
            <person name="Torralba M."/>
            <person name="Durkin S."/>
            <person name="Harkins D."/>
            <person name="Montgomery R."/>
            <person name="Ziemer C."/>
            <person name="Klaassens E."/>
            <person name="Ocuiv P."/>
            <person name="Morrison M."/>
        </authorList>
    </citation>
    <scope>NUCLEOTIDE SEQUENCE [LARGE SCALE GENOMIC DNA]</scope>
    <source>
        <strain evidence="3 4">8</strain>
    </source>
</reference>
<evidence type="ECO:0000259" key="2">
    <source>
        <dbReference type="SMART" id="SM00900"/>
    </source>
</evidence>
<gene>
    <name evidence="3" type="ORF">CUS_5864</name>
</gene>
<feature type="chain" id="PRO_5039683334" evidence="1">
    <location>
        <begin position="20"/>
        <end position="145"/>
    </location>
</feature>
<accession>E9SCF1</accession>
<evidence type="ECO:0000256" key="1">
    <source>
        <dbReference type="SAM" id="SignalP"/>
    </source>
</evidence>
<dbReference type="STRING" id="246199.CUS_5864"/>
<evidence type="ECO:0000313" key="4">
    <source>
        <dbReference type="Proteomes" id="UP000004259"/>
    </source>
</evidence>
<sequence length="145" mass="15749">MKKLMIAVSVLVLTAGLTACGSKSYKDGTYKAKSAEYHSDDGTEEGNGYGEVELTISGGKITECTFKTYELDGTYKDENYGKEDGEIKNKDYYSKAQRARAACENYSSQLVSKGDIDEVDGVSGATVNYNEFKEAVTAALKQAEE</sequence>
<dbReference type="SMART" id="SM00900">
    <property type="entry name" value="FMN_bind"/>
    <property type="match status" value="1"/>
</dbReference>
<dbReference type="OrthoDB" id="1852314at2"/>
<name>E9SCF1_RUMAL</name>
<dbReference type="Pfam" id="PF04205">
    <property type="entry name" value="FMN_bind"/>
    <property type="match status" value="1"/>
</dbReference>
<feature type="domain" description="FMN-binding" evidence="2">
    <location>
        <begin position="48"/>
        <end position="143"/>
    </location>
</feature>
<dbReference type="Gene3D" id="3.90.1010.20">
    <property type="match status" value="1"/>
</dbReference>